<dbReference type="EMBL" id="JBBWWR010000006">
    <property type="protein sequence ID" value="KAK8964905.1"/>
    <property type="molecule type" value="Genomic_DNA"/>
</dbReference>
<sequence>MAAASVCAPLPAANPLGHARHMRLALSRRTYLSTAALRMTRLRVLKVCAAAAETSNGAVTIDDSVRARARNP</sequence>
<organism evidence="1 2">
    <name type="scientific">Platanthera guangdongensis</name>
    <dbReference type="NCBI Taxonomy" id="2320717"/>
    <lineage>
        <taxon>Eukaryota</taxon>
        <taxon>Viridiplantae</taxon>
        <taxon>Streptophyta</taxon>
        <taxon>Embryophyta</taxon>
        <taxon>Tracheophyta</taxon>
        <taxon>Spermatophyta</taxon>
        <taxon>Magnoliopsida</taxon>
        <taxon>Liliopsida</taxon>
        <taxon>Asparagales</taxon>
        <taxon>Orchidaceae</taxon>
        <taxon>Orchidoideae</taxon>
        <taxon>Orchideae</taxon>
        <taxon>Orchidinae</taxon>
        <taxon>Platanthera</taxon>
    </lineage>
</organism>
<reference evidence="1 2" key="1">
    <citation type="journal article" date="2022" name="Nat. Plants">
        <title>Genomes of leafy and leafless Platanthera orchids illuminate the evolution of mycoheterotrophy.</title>
        <authorList>
            <person name="Li M.H."/>
            <person name="Liu K.W."/>
            <person name="Li Z."/>
            <person name="Lu H.C."/>
            <person name="Ye Q.L."/>
            <person name="Zhang D."/>
            <person name="Wang J.Y."/>
            <person name="Li Y.F."/>
            <person name="Zhong Z.M."/>
            <person name="Liu X."/>
            <person name="Yu X."/>
            <person name="Liu D.K."/>
            <person name="Tu X.D."/>
            <person name="Liu B."/>
            <person name="Hao Y."/>
            <person name="Liao X.Y."/>
            <person name="Jiang Y.T."/>
            <person name="Sun W.H."/>
            <person name="Chen J."/>
            <person name="Chen Y.Q."/>
            <person name="Ai Y."/>
            <person name="Zhai J.W."/>
            <person name="Wu S.S."/>
            <person name="Zhou Z."/>
            <person name="Hsiao Y.Y."/>
            <person name="Wu W.L."/>
            <person name="Chen Y.Y."/>
            <person name="Lin Y.F."/>
            <person name="Hsu J.L."/>
            <person name="Li C.Y."/>
            <person name="Wang Z.W."/>
            <person name="Zhao X."/>
            <person name="Zhong W.Y."/>
            <person name="Ma X.K."/>
            <person name="Ma L."/>
            <person name="Huang J."/>
            <person name="Chen G.Z."/>
            <person name="Huang M.Z."/>
            <person name="Huang L."/>
            <person name="Peng D.H."/>
            <person name="Luo Y.B."/>
            <person name="Zou S.Q."/>
            <person name="Chen S.P."/>
            <person name="Lan S."/>
            <person name="Tsai W.C."/>
            <person name="Van de Peer Y."/>
            <person name="Liu Z.J."/>
        </authorList>
    </citation>
    <scope>NUCLEOTIDE SEQUENCE [LARGE SCALE GENOMIC DNA]</scope>
    <source>
        <strain evidence="1">Lor288</strain>
    </source>
</reference>
<evidence type="ECO:0000313" key="2">
    <source>
        <dbReference type="Proteomes" id="UP001412067"/>
    </source>
</evidence>
<comment type="caution">
    <text evidence="1">The sequence shown here is derived from an EMBL/GenBank/DDBJ whole genome shotgun (WGS) entry which is preliminary data.</text>
</comment>
<name>A0ABR2MLG5_9ASPA</name>
<protein>
    <submittedName>
        <fullName evidence="1">Uncharacterized protein</fullName>
    </submittedName>
</protein>
<keyword evidence="2" id="KW-1185">Reference proteome</keyword>
<evidence type="ECO:0000313" key="1">
    <source>
        <dbReference type="EMBL" id="KAK8964905.1"/>
    </source>
</evidence>
<proteinExistence type="predicted"/>
<gene>
    <name evidence="1" type="ORF">KSP40_PGU009080</name>
</gene>
<accession>A0ABR2MLG5</accession>
<dbReference type="Proteomes" id="UP001412067">
    <property type="component" value="Unassembled WGS sequence"/>
</dbReference>